<evidence type="ECO:0000313" key="2">
    <source>
        <dbReference type="Proteomes" id="UP001226434"/>
    </source>
</evidence>
<evidence type="ECO:0008006" key="3">
    <source>
        <dbReference type="Google" id="ProtNLM"/>
    </source>
</evidence>
<evidence type="ECO:0000313" key="1">
    <source>
        <dbReference type="EMBL" id="MDI3320748.1"/>
    </source>
</evidence>
<name>A0ABT6RDU0_9BACT</name>
<comment type="caution">
    <text evidence="1">The sequence shown here is derived from an EMBL/GenBank/DDBJ whole genome shotgun (WGS) entry which is preliminary data.</text>
</comment>
<dbReference type="RefSeq" id="WP_282334853.1">
    <property type="nucleotide sequence ID" value="NZ_JASBRG010000007.1"/>
</dbReference>
<accession>A0ABT6RDU0</accession>
<reference evidence="1 2" key="1">
    <citation type="submission" date="2023-05" db="EMBL/GenBank/DDBJ databases">
        <title>Genome sequence of Pinibacter sp. MAH-24.</title>
        <authorList>
            <person name="Huq M.A."/>
        </authorList>
    </citation>
    <scope>NUCLEOTIDE SEQUENCE [LARGE SCALE GENOMIC DNA]</scope>
    <source>
        <strain evidence="1 2">MAH-24</strain>
    </source>
</reference>
<organism evidence="1 2">
    <name type="scientific">Pinibacter soli</name>
    <dbReference type="NCBI Taxonomy" id="3044211"/>
    <lineage>
        <taxon>Bacteria</taxon>
        <taxon>Pseudomonadati</taxon>
        <taxon>Bacteroidota</taxon>
        <taxon>Chitinophagia</taxon>
        <taxon>Chitinophagales</taxon>
        <taxon>Chitinophagaceae</taxon>
        <taxon>Pinibacter</taxon>
    </lineage>
</organism>
<sequence length="119" mass="13474">MSNFVAFALPILQGKEADWKKWHDELRTSRYDDFVDSRKKMNIHERTFLQHTPMGDMVIVTLEGDDPQGAFAKLASNQDEFTKWFIANVKNLHGVDLSQPMPGPAPEMIIDSNPSVLAS</sequence>
<dbReference type="EMBL" id="JASBRG010000007">
    <property type="protein sequence ID" value="MDI3320748.1"/>
    <property type="molecule type" value="Genomic_DNA"/>
</dbReference>
<gene>
    <name evidence="1" type="ORF">QJ048_13240</name>
</gene>
<dbReference type="Proteomes" id="UP001226434">
    <property type="component" value="Unassembled WGS sequence"/>
</dbReference>
<proteinExistence type="predicted"/>
<keyword evidence="2" id="KW-1185">Reference proteome</keyword>
<protein>
    <recommendedName>
        <fullName evidence="3">DUF4286 family protein</fullName>
    </recommendedName>
</protein>